<accession>A0A507F8Z3</accession>
<feature type="transmembrane region" description="Helical" evidence="1">
    <location>
        <begin position="114"/>
        <end position="136"/>
    </location>
</feature>
<keyword evidence="1" id="KW-0812">Transmembrane</keyword>
<keyword evidence="1" id="KW-1133">Transmembrane helix</keyword>
<dbReference type="InterPro" id="IPR006747">
    <property type="entry name" value="DUF599"/>
</dbReference>
<name>A0A507F8Z3_9FUNG</name>
<organism evidence="2 3">
    <name type="scientific">Chytriomyces confervae</name>
    <dbReference type="NCBI Taxonomy" id="246404"/>
    <lineage>
        <taxon>Eukaryota</taxon>
        <taxon>Fungi</taxon>
        <taxon>Fungi incertae sedis</taxon>
        <taxon>Chytridiomycota</taxon>
        <taxon>Chytridiomycota incertae sedis</taxon>
        <taxon>Chytridiomycetes</taxon>
        <taxon>Chytridiales</taxon>
        <taxon>Chytriomycetaceae</taxon>
        <taxon>Chytriomyces</taxon>
    </lineage>
</organism>
<feature type="transmembrane region" description="Helical" evidence="1">
    <location>
        <begin position="20"/>
        <end position="40"/>
    </location>
</feature>
<dbReference type="PANTHER" id="PTHR31881:SF6">
    <property type="entry name" value="OS09G0494600 PROTEIN"/>
    <property type="match status" value="1"/>
</dbReference>
<dbReference type="AlphaFoldDB" id="A0A507F8Z3"/>
<keyword evidence="3" id="KW-1185">Reference proteome</keyword>
<dbReference type="Proteomes" id="UP000320333">
    <property type="component" value="Unassembled WGS sequence"/>
</dbReference>
<protein>
    <recommendedName>
        <fullName evidence="4">Transmembrane protein</fullName>
    </recommendedName>
</protein>
<dbReference type="EMBL" id="QEAP01000214">
    <property type="protein sequence ID" value="TPX72614.1"/>
    <property type="molecule type" value="Genomic_DNA"/>
</dbReference>
<evidence type="ECO:0000313" key="2">
    <source>
        <dbReference type="EMBL" id="TPX72614.1"/>
    </source>
</evidence>
<comment type="caution">
    <text evidence="2">The sequence shown here is derived from an EMBL/GenBank/DDBJ whole genome shotgun (WGS) entry which is preliminary data.</text>
</comment>
<proteinExistence type="predicted"/>
<dbReference type="OrthoDB" id="761598at2759"/>
<dbReference type="PANTHER" id="PTHR31881">
    <property type="match status" value="1"/>
</dbReference>
<keyword evidence="1" id="KW-0472">Membrane</keyword>
<dbReference type="Pfam" id="PF04654">
    <property type="entry name" value="DUF599"/>
    <property type="match status" value="1"/>
</dbReference>
<feature type="transmembrane region" description="Helical" evidence="1">
    <location>
        <begin position="246"/>
        <end position="274"/>
    </location>
</feature>
<sequence length="295" mass="31881">MTARIPATASLAVPQPTDLFLPLIPLVPVAVYHVILVYNVRTHPNSTVFGLSSASRSSWVSQLLQGNKEILAVQQMRNLIMVSTIMASGTVVAAIGTCNLFASSSAGVQNHTAQMWVLLLLLGLAFFCFAQAMRYFNLVTLGLTVRMLAWPHSFPEHPTPTQRVNSCCQTPSSASSDSQEVTAAADLLTTSESSSLLNHNDTSIPHDSIYHHHMIETNEHMHAVSWLCNAFHRGALFHTLGMRSSYCLFPVLASCVGCVAMVGTTGLLLGLLYVSDYFPGVEFSGVITDALDGEV</sequence>
<evidence type="ECO:0000313" key="3">
    <source>
        <dbReference type="Proteomes" id="UP000320333"/>
    </source>
</evidence>
<evidence type="ECO:0000256" key="1">
    <source>
        <dbReference type="SAM" id="Phobius"/>
    </source>
</evidence>
<gene>
    <name evidence="2" type="ORF">CcCBS67573_g05712</name>
</gene>
<reference evidence="2 3" key="1">
    <citation type="journal article" date="2019" name="Sci. Rep.">
        <title>Comparative genomics of chytrid fungi reveal insights into the obligate biotrophic and pathogenic lifestyle of Synchytrium endobioticum.</title>
        <authorList>
            <person name="van de Vossenberg B.T.L.H."/>
            <person name="Warris S."/>
            <person name="Nguyen H.D.T."/>
            <person name="van Gent-Pelzer M.P.E."/>
            <person name="Joly D.L."/>
            <person name="van de Geest H.C."/>
            <person name="Bonants P.J.M."/>
            <person name="Smith D.S."/>
            <person name="Levesque C.A."/>
            <person name="van der Lee T.A.J."/>
        </authorList>
    </citation>
    <scope>NUCLEOTIDE SEQUENCE [LARGE SCALE GENOMIC DNA]</scope>
    <source>
        <strain evidence="2 3">CBS 675.73</strain>
    </source>
</reference>
<evidence type="ECO:0008006" key="4">
    <source>
        <dbReference type="Google" id="ProtNLM"/>
    </source>
</evidence>
<feature type="transmembrane region" description="Helical" evidence="1">
    <location>
        <begin position="79"/>
        <end position="102"/>
    </location>
</feature>